<name>A0A1I7UK01_9PELO</name>
<proteinExistence type="predicted"/>
<evidence type="ECO:0000256" key="2">
    <source>
        <dbReference type="SAM" id="Phobius"/>
    </source>
</evidence>
<dbReference type="Proteomes" id="UP000095282">
    <property type="component" value="Unplaced"/>
</dbReference>
<keyword evidence="2" id="KW-0812">Transmembrane</keyword>
<keyword evidence="3" id="KW-1185">Reference proteome</keyword>
<sequence length="167" mass="18628">MPETMSQIVSIFESEKDEVMFDEEQINTNGMAPEQINFLIGVGCLLVILLVVGTIWCYYDYKCLFWDLKNRYYKPKGSVKTAREGGVSGGGARKKTTNSNRRADGREDRKKPSNDSVLLPPPPPPVNRTSTVSSNLNTQKESSKQSTVEGKTQRTTKDSVKTDTDTL</sequence>
<feature type="compositionally biased region" description="Basic and acidic residues" evidence="1">
    <location>
        <begin position="151"/>
        <end position="167"/>
    </location>
</feature>
<reference evidence="4" key="1">
    <citation type="submission" date="2016-11" db="UniProtKB">
        <authorList>
            <consortium name="WormBaseParasite"/>
        </authorList>
    </citation>
    <scope>IDENTIFICATION</scope>
</reference>
<feature type="transmembrane region" description="Helical" evidence="2">
    <location>
        <begin position="38"/>
        <end position="59"/>
    </location>
</feature>
<protein>
    <submittedName>
        <fullName evidence="4">Uncharacterized protein</fullName>
    </submittedName>
</protein>
<dbReference type="WBParaSite" id="Csp11.Scaffold630.g16731.t1">
    <property type="protein sequence ID" value="Csp11.Scaffold630.g16731.t1"/>
    <property type="gene ID" value="Csp11.Scaffold630.g16731"/>
</dbReference>
<feature type="region of interest" description="Disordered" evidence="1">
    <location>
        <begin position="77"/>
        <end position="167"/>
    </location>
</feature>
<evidence type="ECO:0000256" key="1">
    <source>
        <dbReference type="SAM" id="MobiDB-lite"/>
    </source>
</evidence>
<organism evidence="3 4">
    <name type="scientific">Caenorhabditis tropicalis</name>
    <dbReference type="NCBI Taxonomy" id="1561998"/>
    <lineage>
        <taxon>Eukaryota</taxon>
        <taxon>Metazoa</taxon>
        <taxon>Ecdysozoa</taxon>
        <taxon>Nematoda</taxon>
        <taxon>Chromadorea</taxon>
        <taxon>Rhabditida</taxon>
        <taxon>Rhabditina</taxon>
        <taxon>Rhabditomorpha</taxon>
        <taxon>Rhabditoidea</taxon>
        <taxon>Rhabditidae</taxon>
        <taxon>Peloderinae</taxon>
        <taxon>Caenorhabditis</taxon>
    </lineage>
</organism>
<feature type="compositionally biased region" description="Polar residues" evidence="1">
    <location>
        <begin position="127"/>
        <end position="150"/>
    </location>
</feature>
<keyword evidence="2" id="KW-1133">Transmembrane helix</keyword>
<evidence type="ECO:0000313" key="4">
    <source>
        <dbReference type="WBParaSite" id="Csp11.Scaffold630.g16731.t1"/>
    </source>
</evidence>
<dbReference type="AlphaFoldDB" id="A0A1I7UK01"/>
<dbReference type="PANTHER" id="PTHR31227">
    <property type="entry name" value="PROTEIN CBG15697"/>
    <property type="match status" value="1"/>
</dbReference>
<feature type="compositionally biased region" description="Basic and acidic residues" evidence="1">
    <location>
        <begin position="101"/>
        <end position="113"/>
    </location>
</feature>
<evidence type="ECO:0000313" key="3">
    <source>
        <dbReference type="Proteomes" id="UP000095282"/>
    </source>
</evidence>
<dbReference type="STRING" id="1561998.A0A1I7UK01"/>
<accession>A0A1I7UK01</accession>
<dbReference type="PANTHER" id="PTHR31227:SF1">
    <property type="entry name" value="DOMAIN OF UNKNOWN FUNCTION WSN DOMAIN-CONTAINING PROTEIN"/>
    <property type="match status" value="1"/>
</dbReference>
<keyword evidence="2" id="KW-0472">Membrane</keyword>